<evidence type="ECO:0000256" key="1">
    <source>
        <dbReference type="ARBA" id="ARBA00010641"/>
    </source>
</evidence>
<dbReference type="InterPro" id="IPR013249">
    <property type="entry name" value="RNA_pol_sigma70_r4_t2"/>
</dbReference>
<dbReference type="NCBIfam" id="TIGR02937">
    <property type="entry name" value="sigma70-ECF"/>
    <property type="match status" value="1"/>
</dbReference>
<comment type="similarity">
    <text evidence="1">Belongs to the sigma-70 factor family. ECF subfamily.</text>
</comment>
<evidence type="ECO:0000259" key="5">
    <source>
        <dbReference type="Pfam" id="PF04542"/>
    </source>
</evidence>
<dbReference type="Gene3D" id="1.10.10.10">
    <property type="entry name" value="Winged helix-like DNA-binding domain superfamily/Winged helix DNA-binding domain"/>
    <property type="match status" value="1"/>
</dbReference>
<dbReference type="InterPro" id="IPR036388">
    <property type="entry name" value="WH-like_DNA-bd_sf"/>
</dbReference>
<proteinExistence type="inferred from homology"/>
<dbReference type="InterPro" id="IPR013325">
    <property type="entry name" value="RNA_pol_sigma_r2"/>
</dbReference>
<evidence type="ECO:0000313" key="7">
    <source>
        <dbReference type="EMBL" id="BDD08840.1"/>
    </source>
</evidence>
<evidence type="ECO:0000313" key="8">
    <source>
        <dbReference type="Proteomes" id="UP001348817"/>
    </source>
</evidence>
<keyword evidence="3" id="KW-0731">Sigma factor</keyword>
<gene>
    <name evidence="7" type="ORF">FUAX_12720</name>
</gene>
<keyword evidence="4" id="KW-0804">Transcription</keyword>
<dbReference type="PANTHER" id="PTHR43133:SF46">
    <property type="entry name" value="RNA POLYMERASE SIGMA-70 FACTOR ECF SUBFAMILY"/>
    <property type="match status" value="1"/>
</dbReference>
<keyword evidence="8" id="KW-1185">Reference proteome</keyword>
<dbReference type="GO" id="GO:0006352">
    <property type="term" value="P:DNA-templated transcription initiation"/>
    <property type="evidence" value="ECO:0007669"/>
    <property type="project" value="InterPro"/>
</dbReference>
<evidence type="ECO:0000259" key="6">
    <source>
        <dbReference type="Pfam" id="PF08281"/>
    </source>
</evidence>
<dbReference type="SUPFAM" id="SSF88659">
    <property type="entry name" value="Sigma3 and sigma4 domains of RNA polymerase sigma factors"/>
    <property type="match status" value="1"/>
</dbReference>
<protein>
    <submittedName>
        <fullName evidence="7">RNA polymerase sigma-70 factor</fullName>
    </submittedName>
</protein>
<dbReference type="SUPFAM" id="SSF88946">
    <property type="entry name" value="Sigma2 domain of RNA polymerase sigma factors"/>
    <property type="match status" value="1"/>
</dbReference>
<organism evidence="7 8">
    <name type="scientific">Fulvitalea axinellae</name>
    <dbReference type="NCBI Taxonomy" id="1182444"/>
    <lineage>
        <taxon>Bacteria</taxon>
        <taxon>Pseudomonadati</taxon>
        <taxon>Bacteroidota</taxon>
        <taxon>Cytophagia</taxon>
        <taxon>Cytophagales</taxon>
        <taxon>Persicobacteraceae</taxon>
        <taxon>Fulvitalea</taxon>
    </lineage>
</organism>
<dbReference type="GO" id="GO:0003677">
    <property type="term" value="F:DNA binding"/>
    <property type="evidence" value="ECO:0007669"/>
    <property type="project" value="InterPro"/>
</dbReference>
<dbReference type="GO" id="GO:0016987">
    <property type="term" value="F:sigma factor activity"/>
    <property type="evidence" value="ECO:0007669"/>
    <property type="project" value="UniProtKB-KW"/>
</dbReference>
<dbReference type="Pfam" id="PF04542">
    <property type="entry name" value="Sigma70_r2"/>
    <property type="match status" value="1"/>
</dbReference>
<dbReference type="InterPro" id="IPR007627">
    <property type="entry name" value="RNA_pol_sigma70_r2"/>
</dbReference>
<reference evidence="7 8" key="1">
    <citation type="submission" date="2021-12" db="EMBL/GenBank/DDBJ databases">
        <title>Genome sequencing of bacteria with rrn-lacking chromosome and rrn-plasmid.</title>
        <authorList>
            <person name="Anda M."/>
            <person name="Iwasaki W."/>
        </authorList>
    </citation>
    <scope>NUCLEOTIDE SEQUENCE [LARGE SCALE GENOMIC DNA]</scope>
    <source>
        <strain evidence="7 8">DSM 100852</strain>
    </source>
</reference>
<dbReference type="Gene3D" id="1.10.1740.10">
    <property type="match status" value="1"/>
</dbReference>
<evidence type="ECO:0000256" key="4">
    <source>
        <dbReference type="ARBA" id="ARBA00023163"/>
    </source>
</evidence>
<keyword evidence="2" id="KW-0805">Transcription regulation</keyword>
<dbReference type="InterPro" id="IPR014327">
    <property type="entry name" value="RNA_pol_sigma70_bacteroid"/>
</dbReference>
<dbReference type="NCBIfam" id="TIGR02985">
    <property type="entry name" value="Sig70_bacteroi1"/>
    <property type="match status" value="1"/>
</dbReference>
<dbReference type="InterPro" id="IPR014284">
    <property type="entry name" value="RNA_pol_sigma-70_dom"/>
</dbReference>
<name>A0AAU9CHV9_9BACT</name>
<dbReference type="RefSeq" id="WP_338394074.1">
    <property type="nucleotide sequence ID" value="NZ_AP025314.1"/>
</dbReference>
<dbReference type="EMBL" id="AP025314">
    <property type="protein sequence ID" value="BDD08840.1"/>
    <property type="molecule type" value="Genomic_DNA"/>
</dbReference>
<dbReference type="InterPro" id="IPR039425">
    <property type="entry name" value="RNA_pol_sigma-70-like"/>
</dbReference>
<sequence length="205" mass="23960">MEKYKNASDRELWTKLREEDPQALDHLIRRHFTALCEFSKYLTHDSHVAEEIVSDVFAQIWFKREQLNITGNVKAYFFTAVKNRSLNFATKPKISKVSIEDSYSTNLHSHMEADSGQRFSELRDAIDSLVEMLPPRRKLIFKMSRYEGLSYREIAKKLEISENTVQNQISEAQKFMASHRSKLMDEDKLVSLAIIAPALLKYIHF</sequence>
<dbReference type="AlphaFoldDB" id="A0AAU9CHV9"/>
<dbReference type="Pfam" id="PF08281">
    <property type="entry name" value="Sigma70_r4_2"/>
    <property type="match status" value="1"/>
</dbReference>
<accession>A0AAU9CHV9</accession>
<evidence type="ECO:0000256" key="2">
    <source>
        <dbReference type="ARBA" id="ARBA00023015"/>
    </source>
</evidence>
<dbReference type="Proteomes" id="UP001348817">
    <property type="component" value="Chromosome"/>
</dbReference>
<dbReference type="KEGG" id="fax:FUAX_12720"/>
<dbReference type="InterPro" id="IPR013324">
    <property type="entry name" value="RNA_pol_sigma_r3/r4-like"/>
</dbReference>
<evidence type="ECO:0000256" key="3">
    <source>
        <dbReference type="ARBA" id="ARBA00023082"/>
    </source>
</evidence>
<feature type="domain" description="RNA polymerase sigma-70 region 2" evidence="5">
    <location>
        <begin position="27"/>
        <end position="90"/>
    </location>
</feature>
<dbReference type="PANTHER" id="PTHR43133">
    <property type="entry name" value="RNA POLYMERASE ECF-TYPE SIGMA FACTO"/>
    <property type="match status" value="1"/>
</dbReference>
<feature type="domain" description="RNA polymerase sigma factor 70 region 4 type 2" evidence="6">
    <location>
        <begin position="124"/>
        <end position="172"/>
    </location>
</feature>